<feature type="compositionally biased region" description="Basic and acidic residues" evidence="1">
    <location>
        <begin position="11"/>
        <end position="24"/>
    </location>
</feature>
<name>A0ABT7FJ55_9RHOB</name>
<evidence type="ECO:0000313" key="3">
    <source>
        <dbReference type="Proteomes" id="UP001227126"/>
    </source>
</evidence>
<protein>
    <submittedName>
        <fullName evidence="2">Uncharacterized protein</fullName>
    </submittedName>
</protein>
<keyword evidence="3" id="KW-1185">Reference proteome</keyword>
<feature type="region of interest" description="Disordered" evidence="1">
    <location>
        <begin position="1"/>
        <end position="24"/>
    </location>
</feature>
<gene>
    <name evidence="2" type="ORF">QO034_18890</name>
</gene>
<accession>A0ABT7FJ55</accession>
<dbReference type="EMBL" id="JASNJE010000031">
    <property type="protein sequence ID" value="MDK3075159.1"/>
    <property type="molecule type" value="Genomic_DNA"/>
</dbReference>
<dbReference type="RefSeq" id="WP_284487090.1">
    <property type="nucleotide sequence ID" value="NZ_JASNJE010000031.1"/>
</dbReference>
<proteinExistence type="predicted"/>
<evidence type="ECO:0000256" key="1">
    <source>
        <dbReference type="SAM" id="MobiDB-lite"/>
    </source>
</evidence>
<evidence type="ECO:0000313" key="2">
    <source>
        <dbReference type="EMBL" id="MDK3075159.1"/>
    </source>
</evidence>
<dbReference type="Proteomes" id="UP001227126">
    <property type="component" value="Unassembled WGS sequence"/>
</dbReference>
<sequence length="64" mass="7827">MAFSSVNEVLEGERHDNQERRDRQDCRQMLEQDVSEPLADRRFTDKIPRRFHNLLPLFWWWAGP</sequence>
<reference evidence="2 3" key="1">
    <citation type="submission" date="2023-05" db="EMBL/GenBank/DDBJ databases">
        <title>Sedimentitalea sp. nov. JM2-8.</title>
        <authorList>
            <person name="Huang J."/>
        </authorList>
    </citation>
    <scope>NUCLEOTIDE SEQUENCE [LARGE SCALE GENOMIC DNA]</scope>
    <source>
        <strain evidence="2 3">JM2-8</strain>
    </source>
</reference>
<comment type="caution">
    <text evidence="2">The sequence shown here is derived from an EMBL/GenBank/DDBJ whole genome shotgun (WGS) entry which is preliminary data.</text>
</comment>
<organism evidence="2 3">
    <name type="scientific">Sedimentitalea xiamensis</name>
    <dbReference type="NCBI Taxonomy" id="3050037"/>
    <lineage>
        <taxon>Bacteria</taxon>
        <taxon>Pseudomonadati</taxon>
        <taxon>Pseudomonadota</taxon>
        <taxon>Alphaproteobacteria</taxon>
        <taxon>Rhodobacterales</taxon>
        <taxon>Paracoccaceae</taxon>
        <taxon>Sedimentitalea</taxon>
    </lineage>
</organism>